<dbReference type="RefSeq" id="WP_250874546.1">
    <property type="nucleotide sequence ID" value="NZ_JALXFV010000008.1"/>
</dbReference>
<evidence type="ECO:0000313" key="2">
    <source>
        <dbReference type="EMBL" id="MFD1514604.1"/>
    </source>
</evidence>
<dbReference type="InterPro" id="IPR058361">
    <property type="entry name" value="DUF8048"/>
</dbReference>
<reference evidence="2 3" key="1">
    <citation type="journal article" date="2019" name="Int. J. Syst. Evol. Microbiol.">
        <title>The Global Catalogue of Microorganisms (GCM) 10K type strain sequencing project: providing services to taxonomists for standard genome sequencing and annotation.</title>
        <authorList>
            <consortium name="The Broad Institute Genomics Platform"/>
            <consortium name="The Broad Institute Genome Sequencing Center for Infectious Disease"/>
            <person name="Wu L."/>
            <person name="Ma J."/>
        </authorList>
    </citation>
    <scope>NUCLEOTIDE SEQUENCE [LARGE SCALE GENOMIC DNA]</scope>
    <source>
        <strain evidence="2 3">CGMCC 1.12563</strain>
    </source>
</reference>
<comment type="caution">
    <text evidence="2">The sequence shown here is derived from an EMBL/GenBank/DDBJ whole genome shotgun (WGS) entry which is preliminary data.</text>
</comment>
<evidence type="ECO:0000259" key="1">
    <source>
        <dbReference type="Pfam" id="PF26222"/>
    </source>
</evidence>
<dbReference type="Proteomes" id="UP001597187">
    <property type="component" value="Unassembled WGS sequence"/>
</dbReference>
<sequence length="122" mass="13814">MNGDPIDGPALLLAAAKASVGPQLLPDLVDHVQADLGERLDDYRRRYELVDETDDACVFLVEAGHWETLGDRLGLDRRERDAVKRAHEEHLRRVGERTERREEFETALEIRECVVVGRAVAN</sequence>
<dbReference type="AlphaFoldDB" id="A0ABD6B0K1"/>
<dbReference type="Pfam" id="PF26222">
    <property type="entry name" value="DUF8048"/>
    <property type="match status" value="1"/>
</dbReference>
<protein>
    <recommendedName>
        <fullName evidence="1">DUF8048 domain-containing protein</fullName>
    </recommendedName>
</protein>
<feature type="domain" description="DUF8048" evidence="1">
    <location>
        <begin position="4"/>
        <end position="118"/>
    </location>
</feature>
<evidence type="ECO:0000313" key="3">
    <source>
        <dbReference type="Proteomes" id="UP001597187"/>
    </source>
</evidence>
<proteinExistence type="predicted"/>
<keyword evidence="3" id="KW-1185">Reference proteome</keyword>
<accession>A0ABD6B0K1</accession>
<gene>
    <name evidence="2" type="ORF">ACFSBT_15085</name>
</gene>
<dbReference type="EMBL" id="JBHUDC010000008">
    <property type="protein sequence ID" value="MFD1514604.1"/>
    <property type="molecule type" value="Genomic_DNA"/>
</dbReference>
<name>A0ABD6B0K1_9EURY</name>
<organism evidence="2 3">
    <name type="scientific">Halomarina rubra</name>
    <dbReference type="NCBI Taxonomy" id="2071873"/>
    <lineage>
        <taxon>Archaea</taxon>
        <taxon>Methanobacteriati</taxon>
        <taxon>Methanobacteriota</taxon>
        <taxon>Stenosarchaea group</taxon>
        <taxon>Halobacteria</taxon>
        <taxon>Halobacteriales</taxon>
        <taxon>Natronomonadaceae</taxon>
        <taxon>Halomarina</taxon>
    </lineage>
</organism>